<evidence type="ECO:0000256" key="1">
    <source>
        <dbReference type="ARBA" id="ARBA00022723"/>
    </source>
</evidence>
<reference evidence="8" key="1">
    <citation type="submission" date="2020-11" db="EMBL/GenBank/DDBJ databases">
        <title>Kefir isolates.</title>
        <authorList>
            <person name="Marcisauskas S."/>
            <person name="Kim Y."/>
            <person name="Blasche S."/>
        </authorList>
    </citation>
    <scope>NUCLEOTIDE SEQUENCE</scope>
    <source>
        <strain evidence="8">Olga-1</strain>
    </source>
</reference>
<feature type="domain" description="Xylanolytic transcriptional activator regulatory" evidence="7">
    <location>
        <begin position="270"/>
        <end position="350"/>
    </location>
</feature>
<evidence type="ECO:0000256" key="4">
    <source>
        <dbReference type="ARBA" id="ARBA00023125"/>
    </source>
</evidence>
<dbReference type="GO" id="GO:0003677">
    <property type="term" value="F:DNA binding"/>
    <property type="evidence" value="ECO:0007669"/>
    <property type="project" value="UniProtKB-KW"/>
</dbReference>
<gene>
    <name evidence="8" type="ORF">C6P40_001980</name>
</gene>
<dbReference type="Proteomes" id="UP000697127">
    <property type="component" value="Unassembled WGS sequence"/>
</dbReference>
<evidence type="ECO:0000256" key="2">
    <source>
        <dbReference type="ARBA" id="ARBA00022833"/>
    </source>
</evidence>
<dbReference type="SMART" id="SM00906">
    <property type="entry name" value="Fungal_trans"/>
    <property type="match status" value="1"/>
</dbReference>
<keyword evidence="9" id="KW-1185">Reference proteome</keyword>
<evidence type="ECO:0000313" key="9">
    <source>
        <dbReference type="Proteomes" id="UP000697127"/>
    </source>
</evidence>
<organism evidence="8 9">
    <name type="scientific">Pichia californica</name>
    <dbReference type="NCBI Taxonomy" id="460514"/>
    <lineage>
        <taxon>Eukaryota</taxon>
        <taxon>Fungi</taxon>
        <taxon>Dikarya</taxon>
        <taxon>Ascomycota</taxon>
        <taxon>Saccharomycotina</taxon>
        <taxon>Pichiomycetes</taxon>
        <taxon>Pichiales</taxon>
        <taxon>Pichiaceae</taxon>
        <taxon>Pichia</taxon>
    </lineage>
</organism>
<keyword evidence="2" id="KW-0862">Zinc</keyword>
<evidence type="ECO:0000313" key="8">
    <source>
        <dbReference type="EMBL" id="KAG0687694.1"/>
    </source>
</evidence>
<dbReference type="InterPro" id="IPR051615">
    <property type="entry name" value="Transcr_Regulatory_Elem"/>
</dbReference>
<dbReference type="GO" id="GO:0006351">
    <property type="term" value="P:DNA-templated transcription"/>
    <property type="evidence" value="ECO:0007669"/>
    <property type="project" value="InterPro"/>
</dbReference>
<dbReference type="Pfam" id="PF04082">
    <property type="entry name" value="Fungal_trans"/>
    <property type="match status" value="1"/>
</dbReference>
<evidence type="ECO:0000256" key="3">
    <source>
        <dbReference type="ARBA" id="ARBA00023015"/>
    </source>
</evidence>
<dbReference type="EMBL" id="PUHW01000227">
    <property type="protein sequence ID" value="KAG0687694.1"/>
    <property type="molecule type" value="Genomic_DNA"/>
</dbReference>
<evidence type="ECO:0000256" key="5">
    <source>
        <dbReference type="ARBA" id="ARBA00023163"/>
    </source>
</evidence>
<dbReference type="AlphaFoldDB" id="A0A9P7BFI6"/>
<dbReference type="CDD" id="cd12148">
    <property type="entry name" value="fungal_TF_MHR"/>
    <property type="match status" value="1"/>
</dbReference>
<dbReference type="OrthoDB" id="2428527at2759"/>
<protein>
    <recommendedName>
        <fullName evidence="7">Xylanolytic transcriptional activator regulatory domain-containing protein</fullName>
    </recommendedName>
</protein>
<keyword evidence="1" id="KW-0479">Metal-binding</keyword>
<sequence>MQILQKKKIQCEPVDKDLRKKKFNNLYVNTLKEKVKRLESFIIELKKTSNSIKRDELLNSFDIIIDYNDDDNDDNFKINHDNLSSPELSNNFEISKDLPKISTNKTEVIIEKIETGQLSVYGKPVIYMPRQLKTIKKLSSTEFQLFHVPVILGYISNFFRWQYMEYNLYIYRESFLTDFFRDRGDVKESLPYCNEELIFAICACGSAIDFNETVFMHKGILYDSSEKFYNRSRYLLFQKLNTDDCNSITAIQTLLCLSFYDLGRGRTLSAWILSGIAFRIGLHMGFELNLQKSHLDSGINNLTDYDLNVRSRIYWGCRLADSFISFVLGRSPTLEYLNATIPKSENLPILQGIEYFLYYDPIEKDSKISNISNPLEQINALYKIVHKYHEKLYGEIPTSSNDDINNNNNGNGKNNNYHVLHYLHNFNLEAYEWKNNLIELLYWTKTELKTKGYNPNQMSFRYQYYLILLSINKDFIDITNESSNSVSPKNVCLNIIEEIYYAITCFNIYHSYKFTTLTMVYLCILSIEILKNLPDNINLPIQRISMIEFFGTILKESSNSWGLAKCAYKSFCDKSQQSEVTVDFSQFNHKYNMRDMDESLIPSLNYP</sequence>
<dbReference type="PANTHER" id="PTHR31313:SF81">
    <property type="entry name" value="TY1 ENHANCER ACTIVATOR"/>
    <property type="match status" value="1"/>
</dbReference>
<dbReference type="PANTHER" id="PTHR31313">
    <property type="entry name" value="TY1 ENHANCER ACTIVATOR"/>
    <property type="match status" value="1"/>
</dbReference>
<keyword evidence="3" id="KW-0805">Transcription regulation</keyword>
<proteinExistence type="predicted"/>
<keyword evidence="6" id="KW-0539">Nucleus</keyword>
<accession>A0A9P7BFI6</accession>
<evidence type="ECO:0000259" key="7">
    <source>
        <dbReference type="SMART" id="SM00906"/>
    </source>
</evidence>
<evidence type="ECO:0000256" key="6">
    <source>
        <dbReference type="ARBA" id="ARBA00023242"/>
    </source>
</evidence>
<name>A0A9P7BFI6_9ASCO</name>
<dbReference type="GO" id="GO:0008270">
    <property type="term" value="F:zinc ion binding"/>
    <property type="evidence" value="ECO:0007669"/>
    <property type="project" value="InterPro"/>
</dbReference>
<dbReference type="InterPro" id="IPR007219">
    <property type="entry name" value="XnlR_reg_dom"/>
</dbReference>
<comment type="caution">
    <text evidence="8">The sequence shown here is derived from an EMBL/GenBank/DDBJ whole genome shotgun (WGS) entry which is preliminary data.</text>
</comment>
<keyword evidence="5" id="KW-0804">Transcription</keyword>
<keyword evidence="4" id="KW-0238">DNA-binding</keyword>